<organism evidence="3 4">
    <name type="scientific">Aspergillus brasiliensis</name>
    <dbReference type="NCBI Taxonomy" id="319629"/>
    <lineage>
        <taxon>Eukaryota</taxon>
        <taxon>Fungi</taxon>
        <taxon>Dikarya</taxon>
        <taxon>Ascomycota</taxon>
        <taxon>Pezizomycotina</taxon>
        <taxon>Eurotiomycetes</taxon>
        <taxon>Eurotiomycetidae</taxon>
        <taxon>Eurotiales</taxon>
        <taxon>Aspergillaceae</taxon>
        <taxon>Aspergillus</taxon>
        <taxon>Aspergillus subgen. Circumdati</taxon>
    </lineage>
</organism>
<dbReference type="AlphaFoldDB" id="A0A9W5YX43"/>
<evidence type="ECO:0000313" key="3">
    <source>
        <dbReference type="EMBL" id="GKZ25170.1"/>
    </source>
</evidence>
<dbReference type="EMBL" id="BROQ01000104">
    <property type="protein sequence ID" value="GKZ25170.1"/>
    <property type="molecule type" value="Genomic_DNA"/>
</dbReference>
<evidence type="ECO:0000313" key="4">
    <source>
        <dbReference type="Proteomes" id="UP001143548"/>
    </source>
</evidence>
<dbReference type="Proteomes" id="UP001143548">
    <property type="component" value="Unassembled WGS sequence"/>
</dbReference>
<accession>A0A9W5YX43</accession>
<keyword evidence="1" id="KW-0732">Signal</keyword>
<name>A0A9W5YX43_9EURO</name>
<protein>
    <recommendedName>
        <fullName evidence="2">DUF7136 domain-containing protein</fullName>
    </recommendedName>
</protein>
<gene>
    <name evidence="3" type="ORF">AbraCBS73388_000618</name>
</gene>
<proteinExistence type="predicted"/>
<reference evidence="3" key="1">
    <citation type="submission" date="2022-07" db="EMBL/GenBank/DDBJ databases">
        <title>Taxonomy of Aspergillus series Nigri: significant species reduction supported by multi-species coalescent approaches.</title>
        <authorList>
            <person name="Bian C."/>
            <person name="Kusuya Y."/>
            <person name="Sklenar F."/>
            <person name="D'hooge E."/>
            <person name="Yaguchi T."/>
            <person name="Takahashi H."/>
            <person name="Hubka V."/>
        </authorList>
    </citation>
    <scope>NUCLEOTIDE SEQUENCE</scope>
    <source>
        <strain evidence="3">CBS 733.88</strain>
    </source>
</reference>
<dbReference type="InterPro" id="IPR055560">
    <property type="entry name" value="DUF7136"/>
</dbReference>
<evidence type="ECO:0000259" key="2">
    <source>
        <dbReference type="Pfam" id="PF23584"/>
    </source>
</evidence>
<feature type="signal peptide" evidence="1">
    <location>
        <begin position="1"/>
        <end position="20"/>
    </location>
</feature>
<sequence>MALLSRGCLLLALFLGFASAQASIEPGVTEVDLIFPRNESFSPSPLTPIIFAIQNPSLLSSLSPTISCHIERVDVNVNESYITSSLIHMWKLNYTTSDPYLLYWSVSKLNVEGDFVFAWELSMENCSHYPQSDALIFGYSGGFRHQLYFSTRNGTSLPDIAAATDQDACANSSAMALQVPELWEVPTSQTSSWGGPSCAPTVGPSPTPSPCKVKIDSTAAASISAALTSTACDWPFHTGLSCPTPSSKNLATSTQSPVGRLWILVIGMLLAYSLA</sequence>
<feature type="chain" id="PRO_5040765378" description="DUF7136 domain-containing protein" evidence="1">
    <location>
        <begin position="21"/>
        <end position="275"/>
    </location>
</feature>
<feature type="domain" description="DUF7136" evidence="2">
    <location>
        <begin position="25"/>
        <end position="239"/>
    </location>
</feature>
<dbReference type="Pfam" id="PF23584">
    <property type="entry name" value="DUF7136"/>
    <property type="match status" value="1"/>
</dbReference>
<comment type="caution">
    <text evidence="3">The sequence shown here is derived from an EMBL/GenBank/DDBJ whole genome shotgun (WGS) entry which is preliminary data.</text>
</comment>
<evidence type="ECO:0000256" key="1">
    <source>
        <dbReference type="SAM" id="SignalP"/>
    </source>
</evidence>